<sequence>SKRVTSPIPDDPFCPIPSGFVRANDGNPIPSAIERKLSKRRSRPLSPTMLPGVRSLPKEVSETLRGQLVPGEYYAKSLTQYLGPFDHEPTAAELPSGDDYFILQCMGRIRETGKCIFRNVRQLTIPAREDVPPPRPISPSELPGVRPLTDELDENAKRNLVPGKFFARSMTRYLGPYDNIPTVDTLPEGESYVIFQEMGGLPSGTVLRKVTQINR</sequence>
<organism evidence="2 3">
    <name type="scientific">Teladorsagia circumcincta</name>
    <name type="common">Brown stomach worm</name>
    <name type="synonym">Ostertagia circumcincta</name>
    <dbReference type="NCBI Taxonomy" id="45464"/>
    <lineage>
        <taxon>Eukaryota</taxon>
        <taxon>Metazoa</taxon>
        <taxon>Ecdysozoa</taxon>
        <taxon>Nematoda</taxon>
        <taxon>Chromadorea</taxon>
        <taxon>Rhabditida</taxon>
        <taxon>Rhabditina</taxon>
        <taxon>Rhabditomorpha</taxon>
        <taxon>Strongyloidea</taxon>
        <taxon>Trichostrongylidae</taxon>
        <taxon>Teladorsagia</taxon>
    </lineage>
</organism>
<reference evidence="2 3" key="1">
    <citation type="submission" date="2015-09" db="EMBL/GenBank/DDBJ databases">
        <title>Draft genome of the parasitic nematode Teladorsagia circumcincta isolate WARC Sus (inbred).</title>
        <authorList>
            <person name="Mitreva M."/>
        </authorList>
    </citation>
    <scope>NUCLEOTIDE SEQUENCE [LARGE SCALE GENOMIC DNA]</scope>
    <source>
        <strain evidence="2 3">S</strain>
    </source>
</reference>
<dbReference type="OrthoDB" id="5796896at2759"/>
<evidence type="ECO:0000313" key="3">
    <source>
        <dbReference type="Proteomes" id="UP000230423"/>
    </source>
</evidence>
<gene>
    <name evidence="2" type="ORF">TELCIR_00531</name>
</gene>
<protein>
    <submittedName>
        <fullName evidence="2">Uncharacterized protein</fullName>
    </submittedName>
</protein>
<name>A0A2G9V4B8_TELCI</name>
<evidence type="ECO:0000256" key="1">
    <source>
        <dbReference type="SAM" id="MobiDB-lite"/>
    </source>
</evidence>
<proteinExistence type="predicted"/>
<accession>A0A2G9V4B8</accession>
<evidence type="ECO:0000313" key="2">
    <source>
        <dbReference type="EMBL" id="PIO77345.1"/>
    </source>
</evidence>
<feature type="region of interest" description="Disordered" evidence="1">
    <location>
        <begin position="1"/>
        <end position="27"/>
    </location>
</feature>
<dbReference type="EMBL" id="KZ345001">
    <property type="protein sequence ID" value="PIO77345.1"/>
    <property type="molecule type" value="Genomic_DNA"/>
</dbReference>
<dbReference type="Proteomes" id="UP000230423">
    <property type="component" value="Unassembled WGS sequence"/>
</dbReference>
<feature type="non-terminal residue" evidence="2">
    <location>
        <position position="1"/>
    </location>
</feature>
<keyword evidence="3" id="KW-1185">Reference proteome</keyword>
<dbReference type="AlphaFoldDB" id="A0A2G9V4B8"/>